<dbReference type="Gene3D" id="1.20.1250.20">
    <property type="entry name" value="MFS general substrate transporter like domains"/>
    <property type="match status" value="1"/>
</dbReference>
<feature type="transmembrane region" description="Helical" evidence="6">
    <location>
        <begin position="219"/>
        <end position="240"/>
    </location>
</feature>
<keyword evidence="4 6" id="KW-1133">Transmembrane helix</keyword>
<keyword evidence="3 6" id="KW-0812">Transmembrane</keyword>
<evidence type="ECO:0000313" key="7">
    <source>
        <dbReference type="EMBL" id="TWD84179.1"/>
    </source>
</evidence>
<dbReference type="RefSeq" id="WP_145811250.1">
    <property type="nucleotide sequence ID" value="NZ_VIVK01000001.1"/>
</dbReference>
<comment type="caution">
    <text evidence="7">The sequence shown here is derived from an EMBL/GenBank/DDBJ whole genome shotgun (WGS) entry which is preliminary data.</text>
</comment>
<dbReference type="PANTHER" id="PTHR23513:SF11">
    <property type="entry name" value="STAPHYLOFERRIN A TRANSPORTER"/>
    <property type="match status" value="1"/>
</dbReference>
<evidence type="ECO:0000256" key="2">
    <source>
        <dbReference type="ARBA" id="ARBA00022475"/>
    </source>
</evidence>
<gene>
    <name evidence="7" type="ORF">FB561_5354</name>
</gene>
<evidence type="ECO:0000256" key="6">
    <source>
        <dbReference type="SAM" id="Phobius"/>
    </source>
</evidence>
<feature type="transmembrane region" description="Helical" evidence="6">
    <location>
        <begin position="246"/>
        <end position="264"/>
    </location>
</feature>
<dbReference type="InterPro" id="IPR011701">
    <property type="entry name" value="MFS"/>
</dbReference>
<evidence type="ECO:0000313" key="8">
    <source>
        <dbReference type="Proteomes" id="UP000318380"/>
    </source>
</evidence>
<dbReference type="OrthoDB" id="3287459at2"/>
<dbReference type="Pfam" id="PF07690">
    <property type="entry name" value="MFS_1"/>
    <property type="match status" value="1"/>
</dbReference>
<comment type="subcellular location">
    <subcellularLocation>
        <location evidence="1">Cell membrane</location>
        <topology evidence="1">Multi-pass membrane protein</topology>
    </subcellularLocation>
</comment>
<feature type="transmembrane region" description="Helical" evidence="6">
    <location>
        <begin position="77"/>
        <end position="95"/>
    </location>
</feature>
<dbReference type="PANTHER" id="PTHR23513">
    <property type="entry name" value="INTEGRAL MEMBRANE EFFLUX PROTEIN-RELATED"/>
    <property type="match status" value="1"/>
</dbReference>
<name>A0A561BZ36_9ACTN</name>
<keyword evidence="5 6" id="KW-0472">Membrane</keyword>
<dbReference type="SUPFAM" id="SSF103473">
    <property type="entry name" value="MFS general substrate transporter"/>
    <property type="match status" value="1"/>
</dbReference>
<feature type="transmembrane region" description="Helical" evidence="6">
    <location>
        <begin position="140"/>
        <end position="162"/>
    </location>
</feature>
<feature type="transmembrane region" description="Helical" evidence="6">
    <location>
        <begin position="294"/>
        <end position="312"/>
    </location>
</feature>
<sequence>MRTYRELFRTPEFKPFFASTALNVAAQTVSGLALGTLIYDATGSPLLSALAIFGPSLAQVVGMTTLLAAADRLPPRAALAGLGWIFAAGTAAQAMPGQPVFVAFSILFVVGVVSSVGGGVRWGLLNQLLSKDGYLLGRSVLNMSVGVMQICGFATGGVLVAVLSPRGALLTGAALYCGSAVVAGCFLTRRAPRSTQRVSVAVTWRNNRELLSPVQRRRVFLALWLPNGLIVGCESLFVAYSPTYSGLLFAAAACGMLVGDTLAGRFRPQRLAVGLYLLLAAPYLVFFLRPPLTLAVAAVAVSAVGYSASLLMQERLMALTPDKLSGQALGLHSSGMLVMQGVAAALAGGIAQLTSPALSMSVMAAASLVVTCALARGLRTGSKSAQLVST</sequence>
<evidence type="ECO:0000256" key="5">
    <source>
        <dbReference type="ARBA" id="ARBA00023136"/>
    </source>
</evidence>
<evidence type="ECO:0000256" key="4">
    <source>
        <dbReference type="ARBA" id="ARBA00022989"/>
    </source>
</evidence>
<keyword evidence="8" id="KW-1185">Reference proteome</keyword>
<evidence type="ECO:0000256" key="1">
    <source>
        <dbReference type="ARBA" id="ARBA00004651"/>
    </source>
</evidence>
<feature type="transmembrane region" description="Helical" evidence="6">
    <location>
        <begin position="21"/>
        <end position="39"/>
    </location>
</feature>
<feature type="transmembrane region" description="Helical" evidence="6">
    <location>
        <begin position="168"/>
        <end position="187"/>
    </location>
</feature>
<organism evidence="7 8">
    <name type="scientific">Kribbella amoyensis</name>
    <dbReference type="NCBI Taxonomy" id="996641"/>
    <lineage>
        <taxon>Bacteria</taxon>
        <taxon>Bacillati</taxon>
        <taxon>Actinomycetota</taxon>
        <taxon>Actinomycetes</taxon>
        <taxon>Propionibacteriales</taxon>
        <taxon>Kribbellaceae</taxon>
        <taxon>Kribbella</taxon>
    </lineage>
</organism>
<evidence type="ECO:0000256" key="3">
    <source>
        <dbReference type="ARBA" id="ARBA00022692"/>
    </source>
</evidence>
<dbReference type="GO" id="GO:0005886">
    <property type="term" value="C:plasma membrane"/>
    <property type="evidence" value="ECO:0007669"/>
    <property type="project" value="UniProtKB-SubCell"/>
</dbReference>
<dbReference type="GO" id="GO:0022857">
    <property type="term" value="F:transmembrane transporter activity"/>
    <property type="evidence" value="ECO:0007669"/>
    <property type="project" value="InterPro"/>
</dbReference>
<dbReference type="EMBL" id="VIVK01000001">
    <property type="protein sequence ID" value="TWD84179.1"/>
    <property type="molecule type" value="Genomic_DNA"/>
</dbReference>
<feature type="transmembrane region" description="Helical" evidence="6">
    <location>
        <begin position="45"/>
        <end position="70"/>
    </location>
</feature>
<feature type="transmembrane region" description="Helical" evidence="6">
    <location>
        <begin position="271"/>
        <end position="288"/>
    </location>
</feature>
<reference evidence="7 8" key="1">
    <citation type="submission" date="2019-06" db="EMBL/GenBank/DDBJ databases">
        <title>Sequencing the genomes of 1000 actinobacteria strains.</title>
        <authorList>
            <person name="Klenk H.-P."/>
        </authorList>
    </citation>
    <scope>NUCLEOTIDE SEQUENCE [LARGE SCALE GENOMIC DNA]</scope>
    <source>
        <strain evidence="7 8">DSM 24683</strain>
    </source>
</reference>
<accession>A0A561BZ36</accession>
<keyword evidence="2" id="KW-1003">Cell membrane</keyword>
<dbReference type="AlphaFoldDB" id="A0A561BZ36"/>
<feature type="transmembrane region" description="Helical" evidence="6">
    <location>
        <begin position="357"/>
        <end position="375"/>
    </location>
</feature>
<dbReference type="InterPro" id="IPR036259">
    <property type="entry name" value="MFS_trans_sf"/>
</dbReference>
<feature type="transmembrane region" description="Helical" evidence="6">
    <location>
        <begin position="333"/>
        <end position="351"/>
    </location>
</feature>
<protein>
    <recommendedName>
        <fullName evidence="9">MFS family arabinose efflux permease</fullName>
    </recommendedName>
</protein>
<evidence type="ECO:0008006" key="9">
    <source>
        <dbReference type="Google" id="ProtNLM"/>
    </source>
</evidence>
<proteinExistence type="predicted"/>
<feature type="transmembrane region" description="Helical" evidence="6">
    <location>
        <begin position="101"/>
        <end position="120"/>
    </location>
</feature>
<dbReference type="Proteomes" id="UP000318380">
    <property type="component" value="Unassembled WGS sequence"/>
</dbReference>